<dbReference type="InterPro" id="IPR014646">
    <property type="entry name" value="Rfa2/RPA32"/>
</dbReference>
<dbReference type="Proteomes" id="UP000799750">
    <property type="component" value="Unassembled WGS sequence"/>
</dbReference>
<dbReference type="InterPro" id="IPR040260">
    <property type="entry name" value="RFA2-like"/>
</dbReference>
<organism evidence="8 9">
    <name type="scientific">Lophium mytilinum</name>
    <dbReference type="NCBI Taxonomy" id="390894"/>
    <lineage>
        <taxon>Eukaryota</taxon>
        <taxon>Fungi</taxon>
        <taxon>Dikarya</taxon>
        <taxon>Ascomycota</taxon>
        <taxon>Pezizomycotina</taxon>
        <taxon>Dothideomycetes</taxon>
        <taxon>Pleosporomycetidae</taxon>
        <taxon>Mytilinidiales</taxon>
        <taxon>Mytilinidiaceae</taxon>
        <taxon>Lophium</taxon>
    </lineage>
</organism>
<dbReference type="PANTHER" id="PTHR13989">
    <property type="entry name" value="REPLICATION PROTEIN A-RELATED"/>
    <property type="match status" value="1"/>
</dbReference>
<dbReference type="PIRSF" id="PIRSF036949">
    <property type="entry name" value="RPA32"/>
    <property type="match status" value="1"/>
</dbReference>
<dbReference type="Gene3D" id="2.40.50.140">
    <property type="entry name" value="Nucleic acid-binding proteins"/>
    <property type="match status" value="1"/>
</dbReference>
<dbReference type="GO" id="GO:0003697">
    <property type="term" value="F:single-stranded DNA binding"/>
    <property type="evidence" value="ECO:0007669"/>
    <property type="project" value="TreeGrafter"/>
</dbReference>
<evidence type="ECO:0000313" key="9">
    <source>
        <dbReference type="Proteomes" id="UP000799750"/>
    </source>
</evidence>
<dbReference type="PANTHER" id="PTHR13989:SF16">
    <property type="entry name" value="REPLICATION PROTEIN A2"/>
    <property type="match status" value="1"/>
</dbReference>
<dbReference type="InterPro" id="IPR036390">
    <property type="entry name" value="WH_DNA-bd_sf"/>
</dbReference>
<evidence type="ECO:0000259" key="7">
    <source>
        <dbReference type="Pfam" id="PF08784"/>
    </source>
</evidence>
<dbReference type="SUPFAM" id="SSF50249">
    <property type="entry name" value="Nucleic acid-binding proteins"/>
    <property type="match status" value="1"/>
</dbReference>
<feature type="domain" description="Replication protein A C-terminal" evidence="7">
    <location>
        <begin position="168"/>
        <end position="265"/>
    </location>
</feature>
<keyword evidence="3" id="KW-0235">DNA replication</keyword>
<dbReference type="GO" id="GO:0000781">
    <property type="term" value="C:chromosome, telomeric region"/>
    <property type="evidence" value="ECO:0007669"/>
    <property type="project" value="TreeGrafter"/>
</dbReference>
<dbReference type="SUPFAM" id="SSF46785">
    <property type="entry name" value="Winged helix' DNA-binding domain"/>
    <property type="match status" value="1"/>
</dbReference>
<dbReference type="GO" id="GO:0006260">
    <property type="term" value="P:DNA replication"/>
    <property type="evidence" value="ECO:0007669"/>
    <property type="project" value="UniProtKB-KW"/>
</dbReference>
<reference evidence="8" key="1">
    <citation type="journal article" date="2020" name="Stud. Mycol.">
        <title>101 Dothideomycetes genomes: a test case for predicting lifestyles and emergence of pathogens.</title>
        <authorList>
            <person name="Haridas S."/>
            <person name="Albert R."/>
            <person name="Binder M."/>
            <person name="Bloem J."/>
            <person name="Labutti K."/>
            <person name="Salamov A."/>
            <person name="Andreopoulos B."/>
            <person name="Baker S."/>
            <person name="Barry K."/>
            <person name="Bills G."/>
            <person name="Bluhm B."/>
            <person name="Cannon C."/>
            <person name="Castanera R."/>
            <person name="Culley D."/>
            <person name="Daum C."/>
            <person name="Ezra D."/>
            <person name="Gonzalez J."/>
            <person name="Henrissat B."/>
            <person name="Kuo A."/>
            <person name="Liang C."/>
            <person name="Lipzen A."/>
            <person name="Lutzoni F."/>
            <person name="Magnuson J."/>
            <person name="Mondo S."/>
            <person name="Nolan M."/>
            <person name="Ohm R."/>
            <person name="Pangilinan J."/>
            <person name="Park H.-J."/>
            <person name="Ramirez L."/>
            <person name="Alfaro M."/>
            <person name="Sun H."/>
            <person name="Tritt A."/>
            <person name="Yoshinaga Y."/>
            <person name="Zwiers L.-H."/>
            <person name="Turgeon B."/>
            <person name="Goodwin S."/>
            <person name="Spatafora J."/>
            <person name="Crous P."/>
            <person name="Grigoriev I."/>
        </authorList>
    </citation>
    <scope>NUCLEOTIDE SEQUENCE</scope>
    <source>
        <strain evidence="8">CBS 269.34</strain>
    </source>
</reference>
<evidence type="ECO:0000259" key="6">
    <source>
        <dbReference type="Pfam" id="PF01336"/>
    </source>
</evidence>
<sequence>MSYGNYDSYNTTSYGAQGGAGGGGFIPGDGSQNSPSGNKGYGKDTLRPVTIKQLIDAQPMHQEGEFKVDGAEITTITVVGQIRNISMQTTNVTYKLDDGTGTIEVKKWVDSDAAQNASETKLADNMYVRAWGKLKSYGNKRHVGATVIRPITDHNEISYHLLEATVVHLELTRGPPDSASKGANANGAQQAYQQSGYGAADDMSHTSGMSAVAKKVYQCLKTTPQTNEGLHQQDIAARLKLDIAEVSKAGDDLLQLGVIYTTVDDVTWAVLEMD</sequence>
<comment type="similarity">
    <text evidence="2">Belongs to the replication factor A protein 2 family.</text>
</comment>
<evidence type="ECO:0000256" key="2">
    <source>
        <dbReference type="ARBA" id="ARBA00007815"/>
    </source>
</evidence>
<name>A0A6A6QTX3_9PEZI</name>
<evidence type="ECO:0000256" key="4">
    <source>
        <dbReference type="ARBA" id="ARBA00023125"/>
    </source>
</evidence>
<dbReference type="InterPro" id="IPR014892">
    <property type="entry name" value="RPA_C"/>
</dbReference>
<evidence type="ECO:0000256" key="1">
    <source>
        <dbReference type="ARBA" id="ARBA00004123"/>
    </source>
</evidence>
<dbReference type="GO" id="GO:0035861">
    <property type="term" value="C:site of double-strand break"/>
    <property type="evidence" value="ECO:0007669"/>
    <property type="project" value="TreeGrafter"/>
</dbReference>
<dbReference type="InterPro" id="IPR004365">
    <property type="entry name" value="NA-bd_OB_tRNA"/>
</dbReference>
<keyword evidence="9" id="KW-1185">Reference proteome</keyword>
<dbReference type="InterPro" id="IPR036388">
    <property type="entry name" value="WH-like_DNA-bd_sf"/>
</dbReference>
<feature type="domain" description="OB" evidence="6">
    <location>
        <begin position="76"/>
        <end position="150"/>
    </location>
</feature>
<proteinExistence type="inferred from homology"/>
<evidence type="ECO:0000313" key="8">
    <source>
        <dbReference type="EMBL" id="KAF2495958.1"/>
    </source>
</evidence>
<dbReference type="InterPro" id="IPR012340">
    <property type="entry name" value="NA-bd_OB-fold"/>
</dbReference>
<dbReference type="Pfam" id="PF01336">
    <property type="entry name" value="tRNA_anti-codon"/>
    <property type="match status" value="1"/>
</dbReference>
<accession>A0A6A6QTX3</accession>
<protein>
    <submittedName>
        <fullName evidence="8">Replication factor A2</fullName>
    </submittedName>
</protein>
<dbReference type="GO" id="GO:0006289">
    <property type="term" value="P:nucleotide-excision repair"/>
    <property type="evidence" value="ECO:0007669"/>
    <property type="project" value="TreeGrafter"/>
</dbReference>
<gene>
    <name evidence="8" type="ORF">BU16DRAFT_508672</name>
</gene>
<dbReference type="AlphaFoldDB" id="A0A6A6QTX3"/>
<dbReference type="OrthoDB" id="25571at2759"/>
<evidence type="ECO:0000256" key="3">
    <source>
        <dbReference type="ARBA" id="ARBA00022705"/>
    </source>
</evidence>
<dbReference type="CDD" id="cd04478">
    <property type="entry name" value="RPA2_DBD_D"/>
    <property type="match status" value="1"/>
</dbReference>
<dbReference type="EMBL" id="MU004188">
    <property type="protein sequence ID" value="KAF2495958.1"/>
    <property type="molecule type" value="Genomic_DNA"/>
</dbReference>
<keyword evidence="4" id="KW-0238">DNA-binding</keyword>
<keyword evidence="5" id="KW-0539">Nucleus</keyword>
<evidence type="ECO:0000256" key="5">
    <source>
        <dbReference type="ARBA" id="ARBA00023242"/>
    </source>
</evidence>
<dbReference type="GO" id="GO:0005662">
    <property type="term" value="C:DNA replication factor A complex"/>
    <property type="evidence" value="ECO:0007669"/>
    <property type="project" value="TreeGrafter"/>
</dbReference>
<dbReference type="GO" id="GO:0000724">
    <property type="term" value="P:double-strand break repair via homologous recombination"/>
    <property type="evidence" value="ECO:0007669"/>
    <property type="project" value="TreeGrafter"/>
</dbReference>
<dbReference type="FunFam" id="1.10.10.10:FF:000168">
    <property type="entry name" value="Replication protein A 32 kDa subunit"/>
    <property type="match status" value="1"/>
</dbReference>
<dbReference type="Gene3D" id="1.10.10.10">
    <property type="entry name" value="Winged helix-like DNA-binding domain superfamily/Winged helix DNA-binding domain"/>
    <property type="match status" value="1"/>
</dbReference>
<dbReference type="Pfam" id="PF08784">
    <property type="entry name" value="RPA_C"/>
    <property type="match status" value="1"/>
</dbReference>
<comment type="subcellular location">
    <subcellularLocation>
        <location evidence="1">Nucleus</location>
    </subcellularLocation>
</comment>